<sequence length="167" mass="19234">MLYTLAKRFILSQQFPYTSSFDKDKGITIIRIENWIENLKTHRSLNYRDLNDRQGKQGNSMQGGIHSLGPNGCKAQTGGNSKRKAGETHTTRKSQEMMETRQKNPLSRSLTISRLQCKHQKDQEIVCNILDHQPLKFNIQTLITVTVWSTHPPNKQKQVGMINKRTQ</sequence>
<keyword evidence="3" id="KW-1185">Reference proteome</keyword>
<dbReference type="EMBL" id="MJEQ01037189">
    <property type="protein sequence ID" value="OIT00628.1"/>
    <property type="molecule type" value="Genomic_DNA"/>
</dbReference>
<protein>
    <submittedName>
        <fullName evidence="2">Uncharacterized protein</fullName>
    </submittedName>
</protein>
<reference evidence="2" key="1">
    <citation type="submission" date="2016-11" db="EMBL/GenBank/DDBJ databases">
        <title>The genome of Nicotiana attenuata.</title>
        <authorList>
            <person name="Xu S."/>
            <person name="Brockmoeller T."/>
            <person name="Gaquerel E."/>
            <person name="Navarro A."/>
            <person name="Kuhl H."/>
            <person name="Gase K."/>
            <person name="Ling Z."/>
            <person name="Zhou W."/>
            <person name="Kreitzer C."/>
            <person name="Stanke M."/>
            <person name="Tang H."/>
            <person name="Lyons E."/>
            <person name="Pandey P."/>
            <person name="Pandey S.P."/>
            <person name="Timmermann B."/>
            <person name="Baldwin I.T."/>
        </authorList>
    </citation>
    <scope>NUCLEOTIDE SEQUENCE [LARGE SCALE GENOMIC DNA]</scope>
    <source>
        <strain evidence="2">UT</strain>
    </source>
</reference>
<organism evidence="2 3">
    <name type="scientific">Nicotiana attenuata</name>
    <name type="common">Coyote tobacco</name>
    <dbReference type="NCBI Taxonomy" id="49451"/>
    <lineage>
        <taxon>Eukaryota</taxon>
        <taxon>Viridiplantae</taxon>
        <taxon>Streptophyta</taxon>
        <taxon>Embryophyta</taxon>
        <taxon>Tracheophyta</taxon>
        <taxon>Spermatophyta</taxon>
        <taxon>Magnoliopsida</taxon>
        <taxon>eudicotyledons</taxon>
        <taxon>Gunneridae</taxon>
        <taxon>Pentapetalae</taxon>
        <taxon>asterids</taxon>
        <taxon>lamiids</taxon>
        <taxon>Solanales</taxon>
        <taxon>Solanaceae</taxon>
        <taxon>Nicotianoideae</taxon>
        <taxon>Nicotianeae</taxon>
        <taxon>Nicotiana</taxon>
    </lineage>
</organism>
<feature type="region of interest" description="Disordered" evidence="1">
    <location>
        <begin position="51"/>
        <end position="107"/>
    </location>
</feature>
<feature type="compositionally biased region" description="Basic and acidic residues" evidence="1">
    <location>
        <begin position="84"/>
        <end position="102"/>
    </location>
</feature>
<gene>
    <name evidence="2" type="ORF">A4A49_59920</name>
</gene>
<evidence type="ECO:0000313" key="3">
    <source>
        <dbReference type="Proteomes" id="UP000187609"/>
    </source>
</evidence>
<name>A0A1J6I859_NICAT</name>
<comment type="caution">
    <text evidence="2">The sequence shown here is derived from an EMBL/GenBank/DDBJ whole genome shotgun (WGS) entry which is preliminary data.</text>
</comment>
<evidence type="ECO:0000313" key="2">
    <source>
        <dbReference type="EMBL" id="OIT00628.1"/>
    </source>
</evidence>
<dbReference type="Proteomes" id="UP000187609">
    <property type="component" value="Unassembled WGS sequence"/>
</dbReference>
<accession>A0A1J6I859</accession>
<evidence type="ECO:0000256" key="1">
    <source>
        <dbReference type="SAM" id="MobiDB-lite"/>
    </source>
</evidence>
<dbReference type="Gramene" id="OIT00628">
    <property type="protein sequence ID" value="OIT00628"/>
    <property type="gene ID" value="A4A49_59920"/>
</dbReference>
<proteinExistence type="predicted"/>
<dbReference type="AlphaFoldDB" id="A0A1J6I859"/>